<evidence type="ECO:0000256" key="1">
    <source>
        <dbReference type="SAM" id="Phobius"/>
    </source>
</evidence>
<proteinExistence type="predicted"/>
<keyword evidence="1" id="KW-1133">Transmembrane helix</keyword>
<evidence type="ECO:0000313" key="4">
    <source>
        <dbReference type="Proteomes" id="UP000010729"/>
    </source>
</evidence>
<dbReference type="PANTHER" id="PTHR43283:SF18">
    <property type="match status" value="1"/>
</dbReference>
<protein>
    <submittedName>
        <fullName evidence="3">Penicillin-binding protein, beta-lactamase class C</fullName>
    </submittedName>
</protein>
<feature type="transmembrane region" description="Helical" evidence="1">
    <location>
        <begin position="426"/>
        <end position="449"/>
    </location>
</feature>
<dbReference type="AlphaFoldDB" id="N1V4N2"/>
<sequence>MSIVAAAALLSRVPMTTAAPDFGAVDSYLRQQLETLGIPGAAVVVVDDGRIAHQAAFGKADGSGRPMTVETPVLLASTTKSLTAIAVLQLVEQGRLELDAPVTTYLPWFRVDDPRGADITVRHLLNQSSGLSTATGSGFESQRTQAADTLEPAVRKLAGAQLVGTPGQAFTYSNDNYTVLGLLVETASGQRFGDYLRQQVLAPLDMEHTHTTKAAALADGLATGHTLWFGTWWLPADAPAPTTGMPSTTLYASAQDLSHELIALLDRGRWRGRSILEPSSVGTMFTPAVRVSREQEYAMGWFVRPLVEAASPATEPPADLPVVVEHQGEWGNTHTYQAVVPSSGLGVALVINANDPSSPSRLKAIDTNILRILHGQPPAAPAIQEDWLQRQAWAVSAALLLAELASLATSLFVLFRSRRPRRAPILLLAAAALALDVLLLWLAVAYVPAHFAVPLAVVVSHLPDVAVTLMPALALALLWSLPRTVLLLVTARRRVPR</sequence>
<gene>
    <name evidence="3" type="ORF">D477_006411</name>
</gene>
<dbReference type="Proteomes" id="UP000010729">
    <property type="component" value="Unassembled WGS sequence"/>
</dbReference>
<keyword evidence="4" id="KW-1185">Reference proteome</keyword>
<dbReference type="Gene3D" id="3.40.710.10">
    <property type="entry name" value="DD-peptidase/beta-lactamase superfamily"/>
    <property type="match status" value="1"/>
</dbReference>
<dbReference type="OrthoDB" id="3174977at2"/>
<feature type="domain" description="Beta-lactamase-related" evidence="2">
    <location>
        <begin position="25"/>
        <end position="359"/>
    </location>
</feature>
<dbReference type="SUPFAM" id="SSF56601">
    <property type="entry name" value="beta-lactamase/transpeptidase-like"/>
    <property type="match status" value="1"/>
</dbReference>
<keyword evidence="1" id="KW-0472">Membrane</keyword>
<accession>N1V4N2</accession>
<dbReference type="InterPro" id="IPR012338">
    <property type="entry name" value="Beta-lactam/transpept-like"/>
</dbReference>
<comment type="caution">
    <text evidence="3">The sequence shown here is derived from an EMBL/GenBank/DDBJ whole genome shotgun (WGS) entry which is preliminary data.</text>
</comment>
<dbReference type="PANTHER" id="PTHR43283">
    <property type="entry name" value="BETA-LACTAMASE-RELATED"/>
    <property type="match status" value="1"/>
</dbReference>
<dbReference type="EMBL" id="ANPE02000088">
    <property type="protein sequence ID" value="EMY35042.1"/>
    <property type="molecule type" value="Genomic_DNA"/>
</dbReference>
<dbReference type="InterPro" id="IPR050789">
    <property type="entry name" value="Diverse_Enzym_Activities"/>
</dbReference>
<dbReference type="InterPro" id="IPR001466">
    <property type="entry name" value="Beta-lactam-related"/>
</dbReference>
<organism evidence="3 4">
    <name type="scientific">Arthrobacter crystallopoietes BAB-32</name>
    <dbReference type="NCBI Taxonomy" id="1246476"/>
    <lineage>
        <taxon>Bacteria</taxon>
        <taxon>Bacillati</taxon>
        <taxon>Actinomycetota</taxon>
        <taxon>Actinomycetes</taxon>
        <taxon>Micrococcales</taxon>
        <taxon>Micrococcaceae</taxon>
        <taxon>Crystallibacter</taxon>
    </lineage>
</organism>
<keyword evidence="1" id="KW-0812">Transmembrane</keyword>
<evidence type="ECO:0000313" key="3">
    <source>
        <dbReference type="EMBL" id="EMY35042.1"/>
    </source>
</evidence>
<feature type="transmembrane region" description="Helical" evidence="1">
    <location>
        <begin position="469"/>
        <end position="491"/>
    </location>
</feature>
<dbReference type="Pfam" id="PF00144">
    <property type="entry name" value="Beta-lactamase"/>
    <property type="match status" value="1"/>
</dbReference>
<reference evidence="3 4" key="1">
    <citation type="journal article" date="2013" name="Genome Announc.">
        <title>Draft Genome Sequence of Arthrobacter crystallopoietes Strain BAB-32, Revealing Genes for Bioremediation.</title>
        <authorList>
            <person name="Joshi M.N."/>
            <person name="Pandit A.S."/>
            <person name="Sharma A."/>
            <person name="Pandya R.V."/>
            <person name="Desai S.M."/>
            <person name="Saxena A.K."/>
            <person name="Bagatharia S.B."/>
        </authorList>
    </citation>
    <scope>NUCLEOTIDE SEQUENCE [LARGE SCALE GENOMIC DNA]</scope>
    <source>
        <strain evidence="3 4">BAB-32</strain>
    </source>
</reference>
<name>N1V4N2_9MICC</name>
<evidence type="ECO:0000259" key="2">
    <source>
        <dbReference type="Pfam" id="PF00144"/>
    </source>
</evidence>
<feature type="transmembrane region" description="Helical" evidence="1">
    <location>
        <begin position="392"/>
        <end position="414"/>
    </location>
</feature>